<evidence type="ECO:0000256" key="3">
    <source>
        <dbReference type="ARBA" id="ARBA00023237"/>
    </source>
</evidence>
<comment type="similarity">
    <text evidence="4">Belongs to the BamB family.</text>
</comment>
<dbReference type="GO" id="GO:0043165">
    <property type="term" value="P:Gram-negative-bacterium-type cell outer membrane assembly"/>
    <property type="evidence" value="ECO:0007669"/>
    <property type="project" value="UniProtKB-UniRule"/>
</dbReference>
<dbReference type="GO" id="GO:0051205">
    <property type="term" value="P:protein insertion into membrane"/>
    <property type="evidence" value="ECO:0007669"/>
    <property type="project" value="UniProtKB-UniRule"/>
</dbReference>
<dbReference type="Gene3D" id="2.130.10.10">
    <property type="entry name" value="YVTN repeat-like/Quinoprotein amine dehydrogenase"/>
    <property type="match status" value="1"/>
</dbReference>
<proteinExistence type="inferred from homology"/>
<dbReference type="InterPro" id="IPR011047">
    <property type="entry name" value="Quinoprotein_ADH-like_sf"/>
</dbReference>
<dbReference type="HAMAP" id="MF_00923">
    <property type="entry name" value="OM_assembly_BamB"/>
    <property type="match status" value="1"/>
</dbReference>
<dbReference type="PANTHER" id="PTHR34512:SF30">
    <property type="entry name" value="OUTER MEMBRANE PROTEIN ASSEMBLY FACTOR BAMB"/>
    <property type="match status" value="1"/>
</dbReference>
<dbReference type="GO" id="GO:0009279">
    <property type="term" value="C:cell outer membrane"/>
    <property type="evidence" value="ECO:0007669"/>
    <property type="project" value="UniProtKB-SubCell"/>
</dbReference>
<keyword evidence="3 4" id="KW-0998">Cell outer membrane</keyword>
<evidence type="ECO:0000256" key="1">
    <source>
        <dbReference type="ARBA" id="ARBA00022729"/>
    </source>
</evidence>
<dbReference type="InterPro" id="IPR018391">
    <property type="entry name" value="PQQ_b-propeller_rpt"/>
</dbReference>
<evidence type="ECO:0000256" key="4">
    <source>
        <dbReference type="HAMAP-Rule" id="MF_00923"/>
    </source>
</evidence>
<gene>
    <name evidence="4" type="primary">bamB</name>
    <name evidence="6" type="ORF">SAMN04488038_10851</name>
</gene>
<dbReference type="InterPro" id="IPR002372">
    <property type="entry name" value="PQQ_rpt_dom"/>
</dbReference>
<comment type="subunit">
    <text evidence="4">Part of the Bam complex.</text>
</comment>
<keyword evidence="4" id="KW-0449">Lipoprotein</keyword>
<comment type="function">
    <text evidence="4">Part of the outer membrane protein assembly complex, which is involved in assembly and insertion of beta-barrel proteins into the outer membrane.</text>
</comment>
<dbReference type="PANTHER" id="PTHR34512">
    <property type="entry name" value="CELL SURFACE PROTEIN"/>
    <property type="match status" value="1"/>
</dbReference>
<accession>A0A1H9H786</accession>
<dbReference type="EMBL" id="FOFS01000008">
    <property type="protein sequence ID" value="SEQ58170.1"/>
    <property type="molecule type" value="Genomic_DNA"/>
</dbReference>
<sequence length="378" mass="40151">MRTATLLAVVALALGACSKKNVRKPAALKDIDHPEIQLQDVWSSSAGSGGGGYYGELRLALAPDALFTADGKGRIYAFDPKTGSRIWRADTREELVAGPGVAGDAVFAGSRKGDVVAVKRADGGKLWQAHLSSEVLAAPEGDGSRVFARGGDGKVYALSADTGAPLWSVDRSVPNLTLRGLSPPSVDGNELYVGLDNGRAMALRSSDGQVLWEQTVSAPVGRNELERLTDIDAPLLQEGGDVFVASFGGDLVCLDKDTGQVLWRRSVRSYTGLTLAGSTLVVTDDNGTVWGLDSSTGSALWHNEDLKYRQLSAPAVFEGKVVVGDYKGYLHWLDAKDGHLIARNRVDHDPIRRAPVAGDGLLYVLSTDGDITAVKIRK</sequence>
<dbReference type="NCBIfam" id="TIGR03300">
    <property type="entry name" value="assembly_YfgL"/>
    <property type="match status" value="1"/>
</dbReference>
<dbReference type="InterPro" id="IPR015943">
    <property type="entry name" value="WD40/YVTN_repeat-like_dom_sf"/>
</dbReference>
<keyword evidence="1 4" id="KW-0732">Signal</keyword>
<keyword evidence="2 4" id="KW-0472">Membrane</keyword>
<dbReference type="Proteomes" id="UP000199233">
    <property type="component" value="Unassembled WGS sequence"/>
</dbReference>
<keyword evidence="4" id="KW-0564">Palmitate</keyword>
<evidence type="ECO:0000259" key="5">
    <source>
        <dbReference type="Pfam" id="PF13360"/>
    </source>
</evidence>
<organism evidence="6 7">
    <name type="scientific">Solimonas aquatica</name>
    <dbReference type="NCBI Taxonomy" id="489703"/>
    <lineage>
        <taxon>Bacteria</taxon>
        <taxon>Pseudomonadati</taxon>
        <taxon>Pseudomonadota</taxon>
        <taxon>Gammaproteobacteria</taxon>
        <taxon>Nevskiales</taxon>
        <taxon>Nevskiaceae</taxon>
        <taxon>Solimonas</taxon>
    </lineage>
</organism>
<comment type="subcellular location">
    <subcellularLocation>
        <location evidence="4">Cell outer membrane</location>
        <topology evidence="4">Lipid-anchor</topology>
    </subcellularLocation>
</comment>
<dbReference type="InterPro" id="IPR017687">
    <property type="entry name" value="BamB"/>
</dbReference>
<dbReference type="SMART" id="SM00564">
    <property type="entry name" value="PQQ"/>
    <property type="match status" value="7"/>
</dbReference>
<evidence type="ECO:0000256" key="2">
    <source>
        <dbReference type="ARBA" id="ARBA00023136"/>
    </source>
</evidence>
<protein>
    <recommendedName>
        <fullName evidence="4">Outer membrane protein assembly factor BamB</fullName>
    </recommendedName>
</protein>
<evidence type="ECO:0000313" key="7">
    <source>
        <dbReference type="Proteomes" id="UP000199233"/>
    </source>
</evidence>
<dbReference type="PROSITE" id="PS51257">
    <property type="entry name" value="PROKAR_LIPOPROTEIN"/>
    <property type="match status" value="1"/>
</dbReference>
<reference evidence="6 7" key="1">
    <citation type="submission" date="2016-10" db="EMBL/GenBank/DDBJ databases">
        <authorList>
            <person name="de Groot N.N."/>
        </authorList>
    </citation>
    <scope>NUCLEOTIDE SEQUENCE [LARGE SCALE GENOMIC DNA]</scope>
    <source>
        <strain evidence="6 7">DSM 25927</strain>
    </source>
</reference>
<dbReference type="Pfam" id="PF13360">
    <property type="entry name" value="PQQ_2"/>
    <property type="match status" value="1"/>
</dbReference>
<dbReference type="SUPFAM" id="SSF50998">
    <property type="entry name" value="Quinoprotein alcohol dehydrogenase-like"/>
    <property type="match status" value="1"/>
</dbReference>
<feature type="domain" description="Pyrrolo-quinoline quinone repeat" evidence="5">
    <location>
        <begin position="72"/>
        <end position="302"/>
    </location>
</feature>
<evidence type="ECO:0000313" key="6">
    <source>
        <dbReference type="EMBL" id="SEQ58170.1"/>
    </source>
</evidence>
<dbReference type="STRING" id="489703.SAMN04488038_10851"/>
<keyword evidence="7" id="KW-1185">Reference proteome</keyword>
<name>A0A1H9H786_9GAMM</name>
<dbReference type="AlphaFoldDB" id="A0A1H9H786"/>